<feature type="transmembrane region" description="Helical" evidence="1">
    <location>
        <begin position="257"/>
        <end position="278"/>
    </location>
</feature>
<feature type="transmembrane region" description="Helical" evidence="1">
    <location>
        <begin position="199"/>
        <end position="220"/>
    </location>
</feature>
<name>A0A0M0GDH3_SPOGL</name>
<dbReference type="PATRIC" id="fig|1459.3.peg.3144"/>
<dbReference type="Pfam" id="PF01970">
    <property type="entry name" value="TctA"/>
    <property type="match status" value="1"/>
</dbReference>
<feature type="transmembrane region" description="Helical" evidence="1">
    <location>
        <begin position="169"/>
        <end position="187"/>
    </location>
</feature>
<feature type="transmembrane region" description="Helical" evidence="1">
    <location>
        <begin position="412"/>
        <end position="443"/>
    </location>
</feature>
<dbReference type="STRING" id="1459.AF332_14545"/>
<evidence type="ECO:0000313" key="3">
    <source>
        <dbReference type="EMBL" id="KON87924.1"/>
    </source>
</evidence>
<feature type="transmembrane region" description="Helical" evidence="1">
    <location>
        <begin position="118"/>
        <end position="138"/>
    </location>
</feature>
<feature type="transmembrane region" description="Helical" evidence="1">
    <location>
        <begin position="389"/>
        <end position="406"/>
    </location>
</feature>
<feature type="transmembrane region" description="Helical" evidence="1">
    <location>
        <begin position="317"/>
        <end position="337"/>
    </location>
</feature>
<keyword evidence="1" id="KW-1133">Transmembrane helix</keyword>
<protein>
    <recommendedName>
        <fullName evidence="2">DUF112 domain-containing protein</fullName>
    </recommendedName>
</protein>
<keyword evidence="1" id="KW-0812">Transmembrane</keyword>
<keyword evidence="4" id="KW-1185">Reference proteome</keyword>
<feature type="transmembrane region" description="Helical" evidence="1">
    <location>
        <begin position="357"/>
        <end position="377"/>
    </location>
</feature>
<gene>
    <name evidence="3" type="ORF">AF332_14545</name>
</gene>
<evidence type="ECO:0000256" key="1">
    <source>
        <dbReference type="SAM" id="Phobius"/>
    </source>
</evidence>
<dbReference type="OrthoDB" id="9781349at2"/>
<keyword evidence="1" id="KW-0472">Membrane</keyword>
<reference evidence="4" key="1">
    <citation type="submission" date="2015-07" db="EMBL/GenBank/DDBJ databases">
        <title>Fjat-10036 dsm4.</title>
        <authorList>
            <person name="Liu B."/>
            <person name="Wang J."/>
            <person name="Zhu Y."/>
            <person name="Liu G."/>
            <person name="Chen Q."/>
            <person name="Chen Z."/>
            <person name="Lan J."/>
            <person name="Che J."/>
            <person name="Ge C."/>
            <person name="Shi H."/>
            <person name="Pan Z."/>
            <person name="Liu X."/>
        </authorList>
    </citation>
    <scope>NUCLEOTIDE SEQUENCE [LARGE SCALE GENOMIC DNA]</scope>
    <source>
        <strain evidence="4">DSM 4</strain>
    </source>
</reference>
<sequence length="505" mass="53482">MGELSLIGESLASFFTVKIMLLFLLGTVAGMAVGALPGLTTTMGVSLLISFTWGMEWIEAMVLIVSVHIGGTYGGSTPAIFLNIPGTPASAATAMDGYPMAQRGEGGLARGLATFQSFLGTILAAVLFLIGAPILLDLSMNFGSWEYFLLAMFGIILSANLTAESLSKGLISGILGLALATAGMDKITGVQRFTFGESALMDGFSLIAVLIGVFGIAEVIDSIMKLKPPLKAEKFQSSIPPWKMLLKFLPAGGRSSVIGAAIGAIPGVGADVAAWVSYDVARRRSKKPETFGKGNPEGIVAAETANNACVPGTYIPMLALGIPGDAVTAVIIGGLLLHGLQPGPLLLTQNPNILNQFFIILTISAAFMLVFGLFFSYLFQKILSVPRSIVLLVVTVFSVVGTFAVNNRPFDIGIMFLFGIIGFLMRKVGLAAPPLVLGLILGLMAEQNFRRAMVSSDYSFVPFITRPISLFLLVCIVFLILNQNQFLSKRLKNVWGKIKPKGASL</sequence>
<feature type="transmembrane region" description="Helical" evidence="1">
    <location>
        <begin position="12"/>
        <end position="33"/>
    </location>
</feature>
<dbReference type="InterPro" id="IPR002823">
    <property type="entry name" value="DUF112_TM"/>
</dbReference>
<feature type="domain" description="DUF112" evidence="2">
    <location>
        <begin position="21"/>
        <end position="437"/>
    </location>
</feature>
<organism evidence="3 4">
    <name type="scientific">Sporosarcina globispora</name>
    <name type="common">Bacillus globisporus</name>
    <dbReference type="NCBI Taxonomy" id="1459"/>
    <lineage>
        <taxon>Bacteria</taxon>
        <taxon>Bacillati</taxon>
        <taxon>Bacillota</taxon>
        <taxon>Bacilli</taxon>
        <taxon>Bacillales</taxon>
        <taxon>Caryophanaceae</taxon>
        <taxon>Sporosarcina</taxon>
    </lineage>
</organism>
<dbReference type="PANTHER" id="PTHR35342">
    <property type="entry name" value="TRICARBOXYLIC TRANSPORT PROTEIN"/>
    <property type="match status" value="1"/>
</dbReference>
<evidence type="ECO:0000313" key="4">
    <source>
        <dbReference type="Proteomes" id="UP000037109"/>
    </source>
</evidence>
<feature type="transmembrane region" description="Helical" evidence="1">
    <location>
        <begin position="463"/>
        <end position="481"/>
    </location>
</feature>
<proteinExistence type="predicted"/>
<dbReference type="PANTHER" id="PTHR35342:SF5">
    <property type="entry name" value="TRICARBOXYLIC TRANSPORT PROTEIN"/>
    <property type="match status" value="1"/>
</dbReference>
<comment type="caution">
    <text evidence="3">The sequence shown here is derived from an EMBL/GenBank/DDBJ whole genome shotgun (WGS) entry which is preliminary data.</text>
</comment>
<evidence type="ECO:0000259" key="2">
    <source>
        <dbReference type="Pfam" id="PF01970"/>
    </source>
</evidence>
<dbReference type="AlphaFoldDB" id="A0A0M0GDH3"/>
<dbReference type="Proteomes" id="UP000037109">
    <property type="component" value="Unassembled WGS sequence"/>
</dbReference>
<accession>A0A0M0GDH3</accession>
<feature type="transmembrane region" description="Helical" evidence="1">
    <location>
        <begin position="145"/>
        <end position="163"/>
    </location>
</feature>
<dbReference type="RefSeq" id="WP_053435277.1">
    <property type="nucleotide sequence ID" value="NZ_LGUF01000007.1"/>
</dbReference>
<dbReference type="EMBL" id="LGUF01000007">
    <property type="protein sequence ID" value="KON87924.1"/>
    <property type="molecule type" value="Genomic_DNA"/>
</dbReference>